<organism evidence="2 3">
    <name type="scientific">Geomonas propionica</name>
    <dbReference type="NCBI Taxonomy" id="2798582"/>
    <lineage>
        <taxon>Bacteria</taxon>
        <taxon>Pseudomonadati</taxon>
        <taxon>Thermodesulfobacteriota</taxon>
        <taxon>Desulfuromonadia</taxon>
        <taxon>Geobacterales</taxon>
        <taxon>Geobacteraceae</taxon>
        <taxon>Geomonas</taxon>
    </lineage>
</organism>
<dbReference type="Proteomes" id="UP000641025">
    <property type="component" value="Unassembled WGS sequence"/>
</dbReference>
<dbReference type="Pfam" id="PF23023">
    <property type="entry name" value="Anti-Pycsar_Apyc1"/>
    <property type="match status" value="1"/>
</dbReference>
<dbReference type="EMBL" id="JAEMHK010000015">
    <property type="protein sequence ID" value="MBJ6802061.1"/>
    <property type="molecule type" value="Genomic_DNA"/>
</dbReference>
<reference evidence="2 3" key="1">
    <citation type="submission" date="2020-12" db="EMBL/GenBank/DDBJ databases">
        <title>Geomonas sp. Red259, isolated from paddy soil.</title>
        <authorList>
            <person name="Xu Z."/>
            <person name="Zhang Z."/>
            <person name="Masuda Y."/>
            <person name="Itoh H."/>
            <person name="Senoo K."/>
        </authorList>
    </citation>
    <scope>NUCLEOTIDE SEQUENCE [LARGE SCALE GENOMIC DNA]</scope>
    <source>
        <strain evidence="2 3">Red259</strain>
    </source>
</reference>
<dbReference type="InterPro" id="IPR036866">
    <property type="entry name" value="RibonucZ/Hydroxyglut_hydro"/>
</dbReference>
<evidence type="ECO:0000313" key="2">
    <source>
        <dbReference type="EMBL" id="MBJ6802061.1"/>
    </source>
</evidence>
<dbReference type="PANTHER" id="PTHR30619:SF1">
    <property type="entry name" value="RECOMBINATION PROTEIN 2"/>
    <property type="match status" value="1"/>
</dbReference>
<dbReference type="SMART" id="SM00849">
    <property type="entry name" value="Lactamase_B"/>
    <property type="match status" value="1"/>
</dbReference>
<accession>A0ABS0YVT2</accession>
<name>A0ABS0YVT2_9BACT</name>
<keyword evidence="3" id="KW-1185">Reference proteome</keyword>
<dbReference type="SUPFAM" id="SSF56281">
    <property type="entry name" value="Metallo-hydrolase/oxidoreductase"/>
    <property type="match status" value="1"/>
</dbReference>
<feature type="domain" description="Metallo-beta-lactamase" evidence="1">
    <location>
        <begin position="11"/>
        <end position="193"/>
    </location>
</feature>
<gene>
    <name evidence="2" type="ORF">JFN90_18190</name>
</gene>
<proteinExistence type="predicted"/>
<dbReference type="PANTHER" id="PTHR30619">
    <property type="entry name" value="DNA INTERNALIZATION/COMPETENCE PROTEIN COMEC/REC2"/>
    <property type="match status" value="1"/>
</dbReference>
<dbReference type="InterPro" id="IPR052159">
    <property type="entry name" value="Competence_DNA_uptake"/>
</dbReference>
<dbReference type="RefSeq" id="WP_199396538.1">
    <property type="nucleotide sequence ID" value="NZ_JAEMHK010000015.1"/>
</dbReference>
<evidence type="ECO:0000313" key="3">
    <source>
        <dbReference type="Proteomes" id="UP000641025"/>
    </source>
</evidence>
<dbReference type="InterPro" id="IPR001279">
    <property type="entry name" value="Metallo-B-lactamas"/>
</dbReference>
<sequence>MGEMHHLSVGCADCAVIKSDNHTFLIDCHGIENHSHLLPASKYIKAVFITHQHYDHFDGLDYLKKNGYSIGSIIHAPYERRYNDASVRHEEWQSFQGYVKHFTDKGTTVHAPYRQKQFENPWWEIDGLKFFILGPATHIAKAETRELHDACLVICARLKARKCLFTGDASDTSLKYISDNTNNICDDILHASHHGSINGADLEFIKKCCAEYTVISTKSGVHDNVPSSTALQRYRNNTSKIVYRTDTDGSLKWSF</sequence>
<evidence type="ECO:0000259" key="1">
    <source>
        <dbReference type="SMART" id="SM00849"/>
    </source>
</evidence>
<dbReference type="Gene3D" id="3.60.15.10">
    <property type="entry name" value="Ribonuclease Z/Hydroxyacylglutathione hydrolase-like"/>
    <property type="match status" value="1"/>
</dbReference>
<protein>
    <submittedName>
        <fullName evidence="2">MBL fold metallo-hydrolase</fullName>
    </submittedName>
</protein>
<comment type="caution">
    <text evidence="2">The sequence shown here is derived from an EMBL/GenBank/DDBJ whole genome shotgun (WGS) entry which is preliminary data.</text>
</comment>